<protein>
    <submittedName>
        <fullName evidence="2">Uncharacterized protein</fullName>
    </submittedName>
</protein>
<sequence>MLLKAKLQQVHQLVAEAMRLQRICAELKHKTDRVRSTLPSGQGDQPCDIEQDIVTAEARGPLPDAEFVDSVQTFYANTATTCVLNALGEGESLHDVAQSIYQAASEANASVIAYFAPLYSVSGLYGGSVPDSRVGNHGNSSEPSGLGPHLHTGTTTMRSTDRLLDVVCSEIRNKWDVVVYNLPKFLGATSRTHKVAASSMHALIPFLQRVFLWRLSEAACAMDAWTHRRPVLATTHTATLMLILTSTVVRVGLSVRVRG</sequence>
<dbReference type="EMBL" id="KQ241659">
    <property type="protein sequence ID" value="KNC86286.1"/>
    <property type="molecule type" value="Genomic_DNA"/>
</dbReference>
<organism evidence="2 3">
    <name type="scientific">Sphaeroforma arctica JP610</name>
    <dbReference type="NCBI Taxonomy" id="667725"/>
    <lineage>
        <taxon>Eukaryota</taxon>
        <taxon>Ichthyosporea</taxon>
        <taxon>Ichthyophonida</taxon>
        <taxon>Sphaeroforma</taxon>
    </lineage>
</organism>
<feature type="compositionally biased region" description="Low complexity" evidence="1">
    <location>
        <begin position="145"/>
        <end position="154"/>
    </location>
</feature>
<keyword evidence="3" id="KW-1185">Reference proteome</keyword>
<evidence type="ECO:0000313" key="2">
    <source>
        <dbReference type="EMBL" id="KNC86286.1"/>
    </source>
</evidence>
<dbReference type="AlphaFoldDB" id="A0A0L0GBL3"/>
<name>A0A0L0GBL3_9EUKA</name>
<gene>
    <name evidence="2" type="ORF">SARC_01548</name>
</gene>
<dbReference type="Proteomes" id="UP000054560">
    <property type="component" value="Unassembled WGS sequence"/>
</dbReference>
<evidence type="ECO:0000256" key="1">
    <source>
        <dbReference type="SAM" id="MobiDB-lite"/>
    </source>
</evidence>
<proteinExistence type="predicted"/>
<feature type="region of interest" description="Disordered" evidence="1">
    <location>
        <begin position="133"/>
        <end position="154"/>
    </location>
</feature>
<dbReference type="GeneID" id="25902052"/>
<accession>A0A0L0GBL3</accession>
<evidence type="ECO:0000313" key="3">
    <source>
        <dbReference type="Proteomes" id="UP000054560"/>
    </source>
</evidence>
<reference evidence="2 3" key="1">
    <citation type="submission" date="2011-02" db="EMBL/GenBank/DDBJ databases">
        <title>The Genome Sequence of Sphaeroforma arctica JP610.</title>
        <authorList>
            <consortium name="The Broad Institute Genome Sequencing Platform"/>
            <person name="Russ C."/>
            <person name="Cuomo C."/>
            <person name="Young S.K."/>
            <person name="Zeng Q."/>
            <person name="Gargeya S."/>
            <person name="Alvarado L."/>
            <person name="Berlin A."/>
            <person name="Chapman S.B."/>
            <person name="Chen Z."/>
            <person name="Freedman E."/>
            <person name="Gellesch M."/>
            <person name="Goldberg J."/>
            <person name="Griggs A."/>
            <person name="Gujja S."/>
            <person name="Heilman E."/>
            <person name="Heiman D."/>
            <person name="Howarth C."/>
            <person name="Mehta T."/>
            <person name="Neiman D."/>
            <person name="Pearson M."/>
            <person name="Roberts A."/>
            <person name="Saif S."/>
            <person name="Shea T."/>
            <person name="Shenoy N."/>
            <person name="Sisk P."/>
            <person name="Stolte C."/>
            <person name="Sykes S."/>
            <person name="White J."/>
            <person name="Yandava C."/>
            <person name="Burger G."/>
            <person name="Gray M.W."/>
            <person name="Holland P.W.H."/>
            <person name="King N."/>
            <person name="Lang F.B.F."/>
            <person name="Roger A.J."/>
            <person name="Ruiz-Trillo I."/>
            <person name="Haas B."/>
            <person name="Nusbaum C."/>
            <person name="Birren B."/>
        </authorList>
    </citation>
    <scope>NUCLEOTIDE SEQUENCE [LARGE SCALE GENOMIC DNA]</scope>
    <source>
        <strain evidence="2 3">JP610</strain>
    </source>
</reference>
<dbReference type="RefSeq" id="XP_014160188.1">
    <property type="nucleotide sequence ID" value="XM_014304713.1"/>
</dbReference>